<dbReference type="Gene3D" id="2.40.50.40">
    <property type="match status" value="1"/>
</dbReference>
<dbReference type="PANTHER" id="PTHR47240:SF2">
    <property type="entry name" value="CHROMO DOMAIN-CONTAINING PROTEIN LHP1"/>
    <property type="match status" value="1"/>
</dbReference>
<dbReference type="SUPFAM" id="SSF54160">
    <property type="entry name" value="Chromo domain-like"/>
    <property type="match status" value="1"/>
</dbReference>
<dbReference type="Proteomes" id="UP000324897">
    <property type="component" value="Chromosome 1"/>
</dbReference>
<dbReference type="EMBL" id="RWGY01000011">
    <property type="protein sequence ID" value="TVU30721.1"/>
    <property type="molecule type" value="Genomic_DNA"/>
</dbReference>
<keyword evidence="6" id="KW-1185">Reference proteome</keyword>
<feature type="region of interest" description="Disordered" evidence="3">
    <location>
        <begin position="184"/>
        <end position="264"/>
    </location>
</feature>
<dbReference type="InterPro" id="IPR008251">
    <property type="entry name" value="Chromo_shadow_dom"/>
</dbReference>
<dbReference type="PROSITE" id="PS50013">
    <property type="entry name" value="CHROMO_2"/>
    <property type="match status" value="1"/>
</dbReference>
<feature type="compositionally biased region" description="Low complexity" evidence="3">
    <location>
        <begin position="64"/>
        <end position="74"/>
    </location>
</feature>
<dbReference type="Gramene" id="TVU30721">
    <property type="protein sequence ID" value="TVU30721"/>
    <property type="gene ID" value="EJB05_22356"/>
</dbReference>
<dbReference type="GO" id="GO:0005634">
    <property type="term" value="C:nucleus"/>
    <property type="evidence" value="ECO:0007669"/>
    <property type="project" value="UniProtKB-SubCell"/>
</dbReference>
<evidence type="ECO:0000313" key="5">
    <source>
        <dbReference type="EMBL" id="TVU30721.1"/>
    </source>
</evidence>
<proteinExistence type="predicted"/>
<feature type="non-terminal residue" evidence="5">
    <location>
        <position position="1"/>
    </location>
</feature>
<dbReference type="InterPro" id="IPR000953">
    <property type="entry name" value="Chromo/chromo_shadow_dom"/>
</dbReference>
<organism evidence="5 6">
    <name type="scientific">Eragrostis curvula</name>
    <name type="common">weeping love grass</name>
    <dbReference type="NCBI Taxonomy" id="38414"/>
    <lineage>
        <taxon>Eukaryota</taxon>
        <taxon>Viridiplantae</taxon>
        <taxon>Streptophyta</taxon>
        <taxon>Embryophyta</taxon>
        <taxon>Tracheophyta</taxon>
        <taxon>Spermatophyta</taxon>
        <taxon>Magnoliopsida</taxon>
        <taxon>Liliopsida</taxon>
        <taxon>Poales</taxon>
        <taxon>Poaceae</taxon>
        <taxon>PACMAD clade</taxon>
        <taxon>Chloridoideae</taxon>
        <taxon>Eragrostideae</taxon>
        <taxon>Eragrostidinae</taxon>
        <taxon>Eragrostis</taxon>
    </lineage>
</organism>
<evidence type="ECO:0000256" key="1">
    <source>
        <dbReference type="ARBA" id="ARBA00004123"/>
    </source>
</evidence>
<dbReference type="AlphaFoldDB" id="A0A5J9V5Q0"/>
<dbReference type="SMART" id="SM00300">
    <property type="entry name" value="ChSh"/>
    <property type="match status" value="1"/>
</dbReference>
<dbReference type="PROSITE" id="PS00598">
    <property type="entry name" value="CHROMO_1"/>
    <property type="match status" value="1"/>
</dbReference>
<gene>
    <name evidence="5" type="ORF">EJB05_22356</name>
</gene>
<feature type="compositionally biased region" description="Polar residues" evidence="3">
    <location>
        <begin position="240"/>
        <end position="255"/>
    </location>
</feature>
<dbReference type="SMART" id="SM00298">
    <property type="entry name" value="CHROMO"/>
    <property type="match status" value="1"/>
</dbReference>
<evidence type="ECO:0000313" key="6">
    <source>
        <dbReference type="Proteomes" id="UP000324897"/>
    </source>
</evidence>
<feature type="region of interest" description="Disordered" evidence="3">
    <location>
        <begin position="339"/>
        <end position="358"/>
    </location>
</feature>
<dbReference type="GO" id="GO:0031507">
    <property type="term" value="P:heterochromatin formation"/>
    <property type="evidence" value="ECO:0007669"/>
    <property type="project" value="InterPro"/>
</dbReference>
<evidence type="ECO:0000256" key="2">
    <source>
        <dbReference type="ARBA" id="ARBA00023242"/>
    </source>
</evidence>
<dbReference type="InterPro" id="IPR023780">
    <property type="entry name" value="Chromo_domain"/>
</dbReference>
<comment type="subcellular location">
    <subcellularLocation>
        <location evidence="1">Nucleus</location>
    </subcellularLocation>
</comment>
<dbReference type="OrthoDB" id="1918685at2759"/>
<protein>
    <recommendedName>
        <fullName evidence="4">Chromo domain-containing protein</fullName>
    </recommendedName>
</protein>
<dbReference type="Pfam" id="PF00385">
    <property type="entry name" value="Chromo"/>
    <property type="match status" value="1"/>
</dbReference>
<feature type="compositionally biased region" description="Basic residues" evidence="3">
    <location>
        <begin position="189"/>
        <end position="201"/>
    </location>
</feature>
<dbReference type="InterPro" id="IPR044251">
    <property type="entry name" value="LHP1-like"/>
</dbReference>
<dbReference type="PANTHER" id="PTHR47240">
    <property type="entry name" value="CHROMO DOMAIN-CONTAINING PROTEIN LHP1"/>
    <property type="match status" value="1"/>
</dbReference>
<comment type="caution">
    <text evidence="5">The sequence shown here is derived from an EMBL/GenBank/DDBJ whole genome shotgun (WGS) entry which is preliminary data.</text>
</comment>
<dbReference type="GO" id="GO:0000792">
    <property type="term" value="C:heterochromatin"/>
    <property type="evidence" value="ECO:0007669"/>
    <property type="project" value="UniProtKB-ARBA"/>
</dbReference>
<dbReference type="InterPro" id="IPR023779">
    <property type="entry name" value="Chromodomain_CS"/>
</dbReference>
<feature type="region of interest" description="Disordered" evidence="3">
    <location>
        <begin position="312"/>
        <end position="332"/>
    </location>
</feature>
<feature type="compositionally biased region" description="Basic and acidic residues" evidence="3">
    <location>
        <begin position="44"/>
        <end position="63"/>
    </location>
</feature>
<dbReference type="InterPro" id="IPR016197">
    <property type="entry name" value="Chromo-like_dom_sf"/>
</dbReference>
<feature type="region of interest" description="Disordered" evidence="3">
    <location>
        <begin position="13"/>
        <end position="133"/>
    </location>
</feature>
<evidence type="ECO:0000256" key="3">
    <source>
        <dbReference type="SAM" id="MobiDB-lite"/>
    </source>
</evidence>
<sequence length="447" mass="50088">NVTRYGRTVLPCFLPKSLKTPPKGGSTSRRTAKPAKDPSIFVEQARERRDARFAMGRSRKDAPAVDGAGDPAPADLEEEEESVEEEHSQEEEEEGEGDEEWEADEEEDQEDGEEASGETGAQEKAEGSPQKLAEGFFEIEAIRRRRRHRGQLQYLVKWRGWPESENTWEPFENLKACSDLIEAFEKRSRTPRSSRKRKRKTTNTPTTNPNPSRGKRGRPPRSEARSLPRPPAPDPKTVPGWTSTRRTRNNSNKTSFGGPEASVNELGRRVLEEASSDVVSVGFPPQGTHLSVSLTHQQDEHHTVKTLPKDNLVQAPSSQGGQVTGAKKRKSGCVKRFKADEATKEQGGHRDRTSEKAGNEYVDSTEGEIVDKNKGDECANQVHITKIIKPVRYFATIMNGMQQVSITFKALRSNGEEVLVDDKQLKANHPLVLIDFYEQHLRYNPTS</sequence>
<evidence type="ECO:0000259" key="4">
    <source>
        <dbReference type="PROSITE" id="PS50013"/>
    </source>
</evidence>
<reference evidence="5 6" key="1">
    <citation type="journal article" date="2019" name="Sci. Rep.">
        <title>A high-quality genome of Eragrostis curvula grass provides insights into Poaceae evolution and supports new strategies to enhance forage quality.</title>
        <authorList>
            <person name="Carballo J."/>
            <person name="Santos B.A.C.M."/>
            <person name="Zappacosta D."/>
            <person name="Garbus I."/>
            <person name="Selva J.P."/>
            <person name="Gallo C.A."/>
            <person name="Diaz A."/>
            <person name="Albertini E."/>
            <person name="Caccamo M."/>
            <person name="Echenique V."/>
        </authorList>
    </citation>
    <scope>NUCLEOTIDE SEQUENCE [LARGE SCALE GENOMIC DNA]</scope>
    <source>
        <strain evidence="6">cv. Victoria</strain>
        <tissue evidence="5">Leaf</tissue>
    </source>
</reference>
<name>A0A5J9V5Q0_9POAL</name>
<feature type="compositionally biased region" description="Acidic residues" evidence="3">
    <location>
        <begin position="75"/>
        <end position="116"/>
    </location>
</feature>
<feature type="domain" description="Chromo" evidence="4">
    <location>
        <begin position="137"/>
        <end position="196"/>
    </location>
</feature>
<feature type="compositionally biased region" description="Low complexity" evidence="3">
    <location>
        <begin position="202"/>
        <end position="212"/>
    </location>
</feature>
<dbReference type="CDD" id="cd00024">
    <property type="entry name" value="CD_CSD"/>
    <property type="match status" value="1"/>
</dbReference>
<accession>A0A5J9V5Q0</accession>
<keyword evidence="2" id="KW-0539">Nucleus</keyword>